<comment type="subcellular location">
    <subcellularLocation>
        <location evidence="1">Cell membrane</location>
        <topology evidence="1">Multi-pass membrane protein</topology>
    </subcellularLocation>
</comment>
<feature type="transmembrane region" description="Helical" evidence="7">
    <location>
        <begin position="117"/>
        <end position="137"/>
    </location>
</feature>
<evidence type="ECO:0000256" key="2">
    <source>
        <dbReference type="ARBA" id="ARBA00007430"/>
    </source>
</evidence>
<keyword evidence="9" id="KW-1185">Reference proteome</keyword>
<dbReference type="InterPro" id="IPR050833">
    <property type="entry name" value="Poly_Biosynth_Transport"/>
</dbReference>
<feature type="transmembrane region" description="Helical" evidence="7">
    <location>
        <begin position="289"/>
        <end position="313"/>
    </location>
</feature>
<dbReference type="Proteomes" id="UP000295468">
    <property type="component" value="Unassembled WGS sequence"/>
</dbReference>
<dbReference type="PANTHER" id="PTHR30250">
    <property type="entry name" value="PST FAMILY PREDICTED COLANIC ACID TRANSPORTER"/>
    <property type="match status" value="1"/>
</dbReference>
<evidence type="ECO:0000256" key="3">
    <source>
        <dbReference type="ARBA" id="ARBA00022475"/>
    </source>
</evidence>
<feature type="transmembrane region" description="Helical" evidence="7">
    <location>
        <begin position="249"/>
        <end position="268"/>
    </location>
</feature>
<dbReference type="EMBL" id="SNYI01000001">
    <property type="protein sequence ID" value="TDQ32782.1"/>
    <property type="molecule type" value="Genomic_DNA"/>
</dbReference>
<name>A0A4R6TMN8_9FLAO</name>
<feature type="transmembrane region" description="Helical" evidence="7">
    <location>
        <begin position="87"/>
        <end position="111"/>
    </location>
</feature>
<feature type="transmembrane region" description="Helical" evidence="7">
    <location>
        <begin position="367"/>
        <end position="384"/>
    </location>
</feature>
<dbReference type="RefSeq" id="WP_133642815.1">
    <property type="nucleotide sequence ID" value="NZ_SNYI01000001.1"/>
</dbReference>
<comment type="caution">
    <text evidence="8">The sequence shown here is derived from an EMBL/GenBank/DDBJ whole genome shotgun (WGS) entry which is preliminary data.</text>
</comment>
<evidence type="ECO:0000256" key="5">
    <source>
        <dbReference type="ARBA" id="ARBA00022989"/>
    </source>
</evidence>
<evidence type="ECO:0000256" key="6">
    <source>
        <dbReference type="ARBA" id="ARBA00023136"/>
    </source>
</evidence>
<feature type="transmembrane region" description="Helical" evidence="7">
    <location>
        <begin position="390"/>
        <end position="409"/>
    </location>
</feature>
<feature type="transmembrane region" description="Helical" evidence="7">
    <location>
        <begin position="21"/>
        <end position="41"/>
    </location>
</feature>
<keyword evidence="4 7" id="KW-0812">Transmembrane</keyword>
<evidence type="ECO:0000256" key="7">
    <source>
        <dbReference type="SAM" id="Phobius"/>
    </source>
</evidence>
<feature type="transmembrane region" description="Helical" evidence="7">
    <location>
        <begin position="333"/>
        <end position="355"/>
    </location>
</feature>
<keyword evidence="5 7" id="KW-1133">Transmembrane helix</keyword>
<dbReference type="AlphaFoldDB" id="A0A4R6TMN8"/>
<feature type="transmembrane region" description="Helical" evidence="7">
    <location>
        <begin position="158"/>
        <end position="181"/>
    </location>
</feature>
<evidence type="ECO:0000256" key="4">
    <source>
        <dbReference type="ARBA" id="ARBA00022692"/>
    </source>
</evidence>
<comment type="similarity">
    <text evidence="2">Belongs to the polysaccharide synthase family.</text>
</comment>
<evidence type="ECO:0000313" key="9">
    <source>
        <dbReference type="Proteomes" id="UP000295468"/>
    </source>
</evidence>
<dbReference type="GO" id="GO:0005886">
    <property type="term" value="C:plasma membrane"/>
    <property type="evidence" value="ECO:0007669"/>
    <property type="project" value="UniProtKB-SubCell"/>
</dbReference>
<reference evidence="8 9" key="1">
    <citation type="submission" date="2019-03" db="EMBL/GenBank/DDBJ databases">
        <title>Genomic Encyclopedia of Archaeal and Bacterial Type Strains, Phase II (KMG-II): from individual species to whole genera.</title>
        <authorList>
            <person name="Goeker M."/>
        </authorList>
    </citation>
    <scope>NUCLEOTIDE SEQUENCE [LARGE SCALE GENOMIC DNA]</scope>
    <source>
        <strain evidence="8 9">DSM 18435</strain>
    </source>
</reference>
<keyword evidence="6 7" id="KW-0472">Membrane</keyword>
<feature type="transmembrane region" description="Helical" evidence="7">
    <location>
        <begin position="47"/>
        <end position="66"/>
    </location>
</feature>
<proteinExistence type="inferred from homology"/>
<protein>
    <submittedName>
        <fullName evidence="8">O-antigen/teichoic acid export membrane protein</fullName>
    </submittedName>
</protein>
<evidence type="ECO:0000256" key="1">
    <source>
        <dbReference type="ARBA" id="ARBA00004651"/>
    </source>
</evidence>
<evidence type="ECO:0000313" key="8">
    <source>
        <dbReference type="EMBL" id="TDQ32782.1"/>
    </source>
</evidence>
<organism evidence="8 9">
    <name type="scientific">Zeaxanthinibacter enoshimensis</name>
    <dbReference type="NCBI Taxonomy" id="392009"/>
    <lineage>
        <taxon>Bacteria</taxon>
        <taxon>Pseudomonadati</taxon>
        <taxon>Bacteroidota</taxon>
        <taxon>Flavobacteriia</taxon>
        <taxon>Flavobacteriales</taxon>
        <taxon>Flavobacteriaceae</taxon>
        <taxon>Zeaxanthinibacter</taxon>
    </lineage>
</organism>
<sequence length="422" mass="47375">MAKIWDRLIKSEFTRNVSSQMLGTGIAQILPFLATPLLTRLYTEEDFANYTSFFALATIFAVGVGGKYHMAIVLPKSEARALRLFTLSIYLTVAYTFLLGIGFFILSQFSVPDLGPLVYFVPLYVLFFGIWNSFTLLSIRKKTFRYNAYSKIMQSVGYILTAVVLGLAKISLYGLVLAKILGTMGSWGYLFGKSGIRTSLIPIKKLKQVAQEYIDYPKYGIAPALLNTISTQAIILVLTAYYTVDDLGYYGLTYMVLSAPLGLIGTSYRDVFYQKIADLVNQRRFSEGIVFFKKSAWVLFAMGISIAIILYFFGPGLFSLVFGSKWVRSGEFASILAMSFVFKIVASPLSSIFNAANELKTASVWQVGYFVTTFLTLGISVYVLDLNVITLLYVYVAHEVILYTLYFLLQFRTLSKFKQSRS</sequence>
<dbReference type="PANTHER" id="PTHR30250:SF10">
    <property type="entry name" value="LIPOPOLYSACCHARIDE BIOSYNTHESIS PROTEIN WZXC"/>
    <property type="match status" value="1"/>
</dbReference>
<dbReference type="OrthoDB" id="109075at2"/>
<gene>
    <name evidence="8" type="ORF">CLV82_0615</name>
</gene>
<accession>A0A4R6TMN8</accession>
<keyword evidence="3" id="KW-1003">Cell membrane</keyword>
<dbReference type="Pfam" id="PF13440">
    <property type="entry name" value="Polysacc_synt_3"/>
    <property type="match status" value="1"/>
</dbReference>